<keyword evidence="2" id="KW-1185">Reference proteome</keyword>
<evidence type="ECO:0000313" key="1">
    <source>
        <dbReference type="EMBL" id="MDC2889672.1"/>
    </source>
</evidence>
<evidence type="ECO:0000313" key="2">
    <source>
        <dbReference type="Proteomes" id="UP001528411"/>
    </source>
</evidence>
<name>A0ABT5FG87_9GAMM</name>
<sequence>MPWNTFTLSPVMSIQISGAPNGYKAGPTIFHQGTISGTGMPLDEAKMNAATMMDILPEVTRQKELMEALRQSFKMMEKKENELGYDAIWALK</sequence>
<organism evidence="1 2">
    <name type="scientific">Psychrosphaera algicola</name>
    <dbReference type="NCBI Taxonomy" id="3023714"/>
    <lineage>
        <taxon>Bacteria</taxon>
        <taxon>Pseudomonadati</taxon>
        <taxon>Pseudomonadota</taxon>
        <taxon>Gammaproteobacteria</taxon>
        <taxon>Alteromonadales</taxon>
        <taxon>Pseudoalteromonadaceae</taxon>
        <taxon>Psychrosphaera</taxon>
    </lineage>
</organism>
<comment type="caution">
    <text evidence="1">The sequence shown here is derived from an EMBL/GenBank/DDBJ whole genome shotgun (WGS) entry which is preliminary data.</text>
</comment>
<accession>A0ABT5FG87</accession>
<dbReference type="Proteomes" id="UP001528411">
    <property type="component" value="Unassembled WGS sequence"/>
</dbReference>
<reference evidence="1 2" key="1">
    <citation type="submission" date="2023-01" db="EMBL/GenBank/DDBJ databases">
        <title>Psychrosphaera sp. nov., isolated from marine algae.</title>
        <authorList>
            <person name="Bayburt H."/>
            <person name="Choi B.J."/>
            <person name="Kim J.M."/>
            <person name="Choi D.G."/>
            <person name="Jeon C.O."/>
        </authorList>
    </citation>
    <scope>NUCLEOTIDE SEQUENCE [LARGE SCALE GENOMIC DNA]</scope>
    <source>
        <strain evidence="1 2">G1-22</strain>
    </source>
</reference>
<dbReference type="EMBL" id="JAQOMS010000002">
    <property type="protein sequence ID" value="MDC2889672.1"/>
    <property type="molecule type" value="Genomic_DNA"/>
</dbReference>
<protein>
    <submittedName>
        <fullName evidence="1">Uncharacterized protein</fullName>
    </submittedName>
</protein>
<gene>
    <name evidence="1" type="ORF">PN838_13925</name>
</gene>
<dbReference type="RefSeq" id="WP_272181058.1">
    <property type="nucleotide sequence ID" value="NZ_JAQOMS010000002.1"/>
</dbReference>
<proteinExistence type="predicted"/>